<feature type="binding site" evidence="15">
    <location>
        <position position="185"/>
    </location>
    <ligand>
        <name>FAD</name>
        <dbReference type="ChEBI" id="CHEBI:57692"/>
    </ligand>
</feature>
<feature type="active site" description="Charge relay system" evidence="15">
    <location>
        <position position="95"/>
    </location>
</feature>
<dbReference type="InterPro" id="IPR000971">
    <property type="entry name" value="Globin"/>
</dbReference>
<keyword evidence="9 15" id="KW-0521">NADP</keyword>
<evidence type="ECO:0000313" key="19">
    <source>
        <dbReference type="Proteomes" id="UP000219546"/>
    </source>
</evidence>
<dbReference type="InterPro" id="IPR009050">
    <property type="entry name" value="Globin-like_sf"/>
</dbReference>
<dbReference type="PROSITE" id="PS51384">
    <property type="entry name" value="FAD_FR"/>
    <property type="match status" value="1"/>
</dbReference>
<dbReference type="GO" id="GO:0009636">
    <property type="term" value="P:response to toxic substance"/>
    <property type="evidence" value="ECO:0007669"/>
    <property type="project" value="UniProtKB-KW"/>
</dbReference>
<keyword evidence="7 15" id="KW-0479">Metal-binding</keyword>
<evidence type="ECO:0000256" key="11">
    <source>
        <dbReference type="ARBA" id="ARBA00023004"/>
    </source>
</evidence>
<dbReference type="Pfam" id="PF00970">
    <property type="entry name" value="FAD_binding_6"/>
    <property type="match status" value="1"/>
</dbReference>
<dbReference type="InterPro" id="IPR001433">
    <property type="entry name" value="OxRdtase_FAD/NAD-bd"/>
</dbReference>
<keyword evidence="6 15" id="KW-0285">Flavoprotein</keyword>
<dbReference type="Gene3D" id="1.10.490.10">
    <property type="entry name" value="Globins"/>
    <property type="match status" value="1"/>
</dbReference>
<comment type="domain">
    <text evidence="15">Consists of two distinct domains; an N-terminal heme-containing oxygen-binding domain and a C-terminal reductase domain with binding sites for FAD and NAD(P)H.</text>
</comment>
<evidence type="ECO:0000256" key="5">
    <source>
        <dbReference type="ARBA" id="ARBA00022621"/>
    </source>
</evidence>
<dbReference type="GO" id="GO:0019825">
    <property type="term" value="F:oxygen binding"/>
    <property type="evidence" value="ECO:0007669"/>
    <property type="project" value="InterPro"/>
</dbReference>
<dbReference type="InterPro" id="IPR012292">
    <property type="entry name" value="Globin/Proto"/>
</dbReference>
<gene>
    <name evidence="15" type="primary">hmp</name>
    <name evidence="18" type="ORF">SAMN05877753_101352</name>
</gene>
<dbReference type="CDD" id="cd06184">
    <property type="entry name" value="flavohem_like_fad_nad_binding"/>
    <property type="match status" value="1"/>
</dbReference>
<dbReference type="OrthoDB" id="9801223at2"/>
<feature type="site" description="Involved in heme-bound ligand stabilization and O-O bond activation" evidence="15">
    <location>
        <position position="29"/>
    </location>
</feature>
<dbReference type="InterPro" id="IPR017927">
    <property type="entry name" value="FAD-bd_FR_type"/>
</dbReference>
<dbReference type="NCBIfam" id="NF009805">
    <property type="entry name" value="PRK13289.1"/>
    <property type="match status" value="1"/>
</dbReference>
<feature type="site" description="Influences the redox potential of the prosthetic heme and FAD groups" evidence="15">
    <location>
        <position position="392"/>
    </location>
</feature>
<evidence type="ECO:0000256" key="1">
    <source>
        <dbReference type="ARBA" id="ARBA00006401"/>
    </source>
</evidence>
<comment type="catalytic activity">
    <reaction evidence="14 15">
        <text>2 nitric oxide + NADPH + 2 O2 = 2 nitrate + NADP(+) + H(+)</text>
        <dbReference type="Rhea" id="RHEA:19465"/>
        <dbReference type="ChEBI" id="CHEBI:15378"/>
        <dbReference type="ChEBI" id="CHEBI:15379"/>
        <dbReference type="ChEBI" id="CHEBI:16480"/>
        <dbReference type="ChEBI" id="CHEBI:17632"/>
        <dbReference type="ChEBI" id="CHEBI:57783"/>
        <dbReference type="ChEBI" id="CHEBI:58349"/>
        <dbReference type="EC" id="1.14.12.17"/>
    </reaction>
</comment>
<dbReference type="GO" id="GO:0046872">
    <property type="term" value="F:metal ion binding"/>
    <property type="evidence" value="ECO:0007669"/>
    <property type="project" value="UniProtKB-KW"/>
</dbReference>
<dbReference type="PANTHER" id="PTHR43396:SF3">
    <property type="entry name" value="FLAVOHEMOPROTEIN"/>
    <property type="match status" value="1"/>
</dbReference>
<name>A0A285CJ49_9BACI</name>
<organism evidence="18 19">
    <name type="scientific">Bacillus oleivorans</name>
    <dbReference type="NCBI Taxonomy" id="1448271"/>
    <lineage>
        <taxon>Bacteria</taxon>
        <taxon>Bacillati</taxon>
        <taxon>Bacillota</taxon>
        <taxon>Bacilli</taxon>
        <taxon>Bacillales</taxon>
        <taxon>Bacillaceae</taxon>
        <taxon>Bacillus</taxon>
    </lineage>
</organism>
<dbReference type="FunFam" id="2.40.30.10:FF:000034">
    <property type="entry name" value="Flavohemoprotein"/>
    <property type="match status" value="1"/>
</dbReference>
<dbReference type="GO" id="GO:0005344">
    <property type="term" value="F:oxygen carrier activity"/>
    <property type="evidence" value="ECO:0007669"/>
    <property type="project" value="UniProtKB-UniRule"/>
</dbReference>
<evidence type="ECO:0000256" key="7">
    <source>
        <dbReference type="ARBA" id="ARBA00022723"/>
    </source>
</evidence>
<dbReference type="GO" id="GO:0071949">
    <property type="term" value="F:FAD binding"/>
    <property type="evidence" value="ECO:0007669"/>
    <property type="project" value="InterPro"/>
</dbReference>
<evidence type="ECO:0000256" key="13">
    <source>
        <dbReference type="ARBA" id="ARBA00048649"/>
    </source>
</evidence>
<evidence type="ECO:0000256" key="2">
    <source>
        <dbReference type="ARBA" id="ARBA00008414"/>
    </source>
</evidence>
<dbReference type="EC" id="1.14.12.17" evidence="15"/>
<dbReference type="InterPro" id="IPR017938">
    <property type="entry name" value="Riboflavin_synthase-like_b-brl"/>
</dbReference>
<keyword evidence="3 15" id="KW-0813">Transport</keyword>
<keyword evidence="18" id="KW-0223">Dioxygenase</keyword>
<evidence type="ECO:0000256" key="9">
    <source>
        <dbReference type="ARBA" id="ARBA00022857"/>
    </source>
</evidence>
<dbReference type="SUPFAM" id="SSF52343">
    <property type="entry name" value="Ferredoxin reductase-like, C-terminal NADP-linked domain"/>
    <property type="match status" value="1"/>
</dbReference>
<reference evidence="18 19" key="1">
    <citation type="submission" date="2017-08" db="EMBL/GenBank/DDBJ databases">
        <authorList>
            <person name="de Groot N.N."/>
        </authorList>
    </citation>
    <scope>NUCLEOTIDE SEQUENCE [LARGE SCALE GENOMIC DNA]</scope>
    <source>
        <strain evidence="18 19">JC228</strain>
    </source>
</reference>
<dbReference type="GO" id="GO:0008941">
    <property type="term" value="F:nitric oxide dioxygenase NAD(P)H activity"/>
    <property type="evidence" value="ECO:0007669"/>
    <property type="project" value="UniProtKB-UniRule"/>
</dbReference>
<dbReference type="InterPro" id="IPR023950">
    <property type="entry name" value="Hmp"/>
</dbReference>
<feature type="binding site" evidence="15">
    <location>
        <begin position="202"/>
        <end position="205"/>
    </location>
    <ligand>
        <name>FAD</name>
        <dbReference type="ChEBI" id="CHEBI:57692"/>
    </ligand>
</feature>
<evidence type="ECO:0000256" key="14">
    <source>
        <dbReference type="ARBA" id="ARBA00049433"/>
    </source>
</evidence>
<feature type="binding site" evidence="15">
    <location>
        <begin position="393"/>
        <end position="396"/>
    </location>
    <ligand>
        <name>FAD</name>
        <dbReference type="ChEBI" id="CHEBI:57692"/>
    </ligand>
</feature>
<evidence type="ECO:0000256" key="15">
    <source>
        <dbReference type="HAMAP-Rule" id="MF_01252"/>
    </source>
</evidence>
<dbReference type="InterPro" id="IPR039261">
    <property type="entry name" value="FNR_nucleotide-bd"/>
</dbReference>
<dbReference type="FunFam" id="1.10.490.10:FF:000003">
    <property type="entry name" value="Flavohemoprotein"/>
    <property type="match status" value="1"/>
</dbReference>
<dbReference type="EMBL" id="OAOP01000001">
    <property type="protein sequence ID" value="SNX67038.1"/>
    <property type="molecule type" value="Genomic_DNA"/>
</dbReference>
<dbReference type="SUPFAM" id="SSF63380">
    <property type="entry name" value="Riboflavin synthase domain-like"/>
    <property type="match status" value="1"/>
</dbReference>
<keyword evidence="4 15" id="KW-0349">Heme</keyword>
<keyword evidence="19" id="KW-1185">Reference proteome</keyword>
<keyword evidence="8 15" id="KW-0274">FAD</keyword>
<sequence>MLSQKTIDIVKSTVPVLEEHGTKITKRFYQMMFENHPELLNIFNHANQRKGRQQTALANTVYVAAVYIDRLEEIIPVVKQIAHKHRSLGVKPEHYPIVGENLLAAIKDVFGDAATDEIINAWAEAYGVIADAFIGVEKEMYDAAGWDDFIPFSVVQKVKESDEITSFYLKPVDNRALPSFIPGQYISLKLDQIPGEEYTHIRQYSLSDVPGRDYYRISVKREKDGFHPDGVVTNFLHDQINEGDQLLASAPAGDFTIEIDSNDPIVLLAGGVGTTPLMSMMNHVLETQPEREIVMVQAVRNGQVHAFREDILAKNLNHPTLQYYACYSAPTDEDKQEGRFHKEGFVTKEWLDEIVPNVAKSQFYFCGPVSFMKHIYATLKEMGVSENQIHFEFFGPSMSIQQPEEVLAN</sequence>
<comment type="function">
    <text evidence="15">Is involved in NO detoxification in an aerobic process, termed nitric oxide dioxygenase (NOD) reaction that utilizes O(2) and NAD(P)H to convert NO to nitrate, which protects the bacterium from various noxious nitrogen compounds. Therefore, plays a central role in the inducible response to nitrosative stress.</text>
</comment>
<comment type="catalytic activity">
    <reaction evidence="13 15">
        <text>2 nitric oxide + NADH + 2 O2 = 2 nitrate + NAD(+) + H(+)</text>
        <dbReference type="Rhea" id="RHEA:19469"/>
        <dbReference type="ChEBI" id="CHEBI:15378"/>
        <dbReference type="ChEBI" id="CHEBI:15379"/>
        <dbReference type="ChEBI" id="CHEBI:16480"/>
        <dbReference type="ChEBI" id="CHEBI:17632"/>
        <dbReference type="ChEBI" id="CHEBI:57540"/>
        <dbReference type="ChEBI" id="CHEBI:57945"/>
        <dbReference type="EC" id="1.14.12.17"/>
    </reaction>
</comment>
<dbReference type="PANTHER" id="PTHR43396">
    <property type="entry name" value="FLAVOHEMOPROTEIN"/>
    <property type="match status" value="1"/>
</dbReference>
<dbReference type="Pfam" id="PF00175">
    <property type="entry name" value="NAD_binding_1"/>
    <property type="match status" value="1"/>
</dbReference>
<comment type="cofactor">
    <cofactor evidence="15">
        <name>heme b</name>
        <dbReference type="ChEBI" id="CHEBI:60344"/>
    </cofactor>
    <text evidence="15">Binds 1 heme b (iron(II)-protoporphyrin IX) group per subunit.</text>
</comment>
<evidence type="ECO:0000256" key="10">
    <source>
        <dbReference type="ARBA" id="ARBA00023002"/>
    </source>
</evidence>
<dbReference type="GO" id="GO:0020037">
    <property type="term" value="F:heme binding"/>
    <property type="evidence" value="ECO:0007669"/>
    <property type="project" value="InterPro"/>
</dbReference>
<keyword evidence="11 15" id="KW-0408">Iron</keyword>
<dbReference type="FunFam" id="3.40.50.80:FF:000010">
    <property type="entry name" value="Flavohemoprotein"/>
    <property type="match status" value="1"/>
</dbReference>
<keyword evidence="12 15" id="KW-0520">NAD</keyword>
<comment type="similarity">
    <text evidence="1 15">In the C-terminal section; belongs to the flavoprotein pyridine nucleotide cytochrome reductase family.</text>
</comment>
<evidence type="ECO:0000256" key="8">
    <source>
        <dbReference type="ARBA" id="ARBA00022827"/>
    </source>
</evidence>
<comment type="similarity">
    <text evidence="2 15">Belongs to the globin family. Two-domain flavohemoproteins subfamily.</text>
</comment>
<evidence type="ECO:0000259" key="17">
    <source>
        <dbReference type="PROSITE" id="PS51384"/>
    </source>
</evidence>
<dbReference type="Gene3D" id="3.40.50.80">
    <property type="entry name" value="Nucleotide-binding domain of ferredoxin-NADP reductase (FNR) module"/>
    <property type="match status" value="1"/>
</dbReference>
<dbReference type="Pfam" id="PF00042">
    <property type="entry name" value="Globin"/>
    <property type="match status" value="1"/>
</dbReference>
<dbReference type="Proteomes" id="UP000219546">
    <property type="component" value="Unassembled WGS sequence"/>
</dbReference>
<evidence type="ECO:0000313" key="18">
    <source>
        <dbReference type="EMBL" id="SNX67038.1"/>
    </source>
</evidence>
<dbReference type="PROSITE" id="PS01033">
    <property type="entry name" value="GLOBIN"/>
    <property type="match status" value="1"/>
</dbReference>
<comment type="cofactor">
    <cofactor evidence="15">
        <name>FAD</name>
        <dbReference type="ChEBI" id="CHEBI:57692"/>
    </cofactor>
    <text evidence="15">Binds 1 FAD per subunit.</text>
</comment>
<evidence type="ECO:0000256" key="12">
    <source>
        <dbReference type="ARBA" id="ARBA00023027"/>
    </source>
</evidence>
<evidence type="ECO:0000256" key="3">
    <source>
        <dbReference type="ARBA" id="ARBA00022448"/>
    </source>
</evidence>
<feature type="site" description="Influences the redox potential of the prosthetic heme and FAD groups" evidence="15">
    <location>
        <position position="84"/>
    </location>
</feature>
<dbReference type="InterPro" id="IPR008333">
    <property type="entry name" value="Cbr1-like_FAD-bd_dom"/>
</dbReference>
<dbReference type="AlphaFoldDB" id="A0A285CJ49"/>
<dbReference type="GO" id="GO:0046210">
    <property type="term" value="P:nitric oxide catabolic process"/>
    <property type="evidence" value="ECO:0007669"/>
    <property type="project" value="TreeGrafter"/>
</dbReference>
<dbReference type="CDD" id="cd14777">
    <property type="entry name" value="Yhb1-globin-like"/>
    <property type="match status" value="1"/>
</dbReference>
<feature type="domain" description="FAD-binding FR-type" evidence="17">
    <location>
        <begin position="147"/>
        <end position="258"/>
    </location>
</feature>
<feature type="active site" description="Charge relay system" evidence="15">
    <location>
        <position position="137"/>
    </location>
</feature>
<protein>
    <recommendedName>
        <fullName evidence="15">Flavohemoprotein</fullName>
    </recommendedName>
    <alternativeName>
        <fullName evidence="15">Flavohemoglobin</fullName>
    </alternativeName>
    <alternativeName>
        <fullName evidence="15">Hemoglobin-like protein</fullName>
    </alternativeName>
    <alternativeName>
        <fullName evidence="15">Nitric oxide dioxygenase</fullName>
        <shortName evidence="15">NO oxygenase</shortName>
        <shortName evidence="15">NOD</shortName>
        <ecNumber evidence="15">1.14.12.17</ecNumber>
    </alternativeName>
</protein>
<evidence type="ECO:0000259" key="16">
    <source>
        <dbReference type="PROSITE" id="PS01033"/>
    </source>
</evidence>
<dbReference type="Gene3D" id="2.40.30.10">
    <property type="entry name" value="Translation factors"/>
    <property type="match status" value="1"/>
</dbReference>
<keyword evidence="10 15" id="KW-0560">Oxidoreductase</keyword>
<keyword evidence="15" id="KW-0216">Detoxification</keyword>
<dbReference type="GO" id="GO:0071500">
    <property type="term" value="P:cellular response to nitrosative stress"/>
    <property type="evidence" value="ECO:0007669"/>
    <property type="project" value="TreeGrafter"/>
</dbReference>
<dbReference type="HAMAP" id="MF_01252">
    <property type="entry name" value="Hmp"/>
    <property type="match status" value="1"/>
</dbReference>
<evidence type="ECO:0000256" key="4">
    <source>
        <dbReference type="ARBA" id="ARBA00022617"/>
    </source>
</evidence>
<keyword evidence="5 15" id="KW-0561">Oxygen transport</keyword>
<evidence type="ECO:0000256" key="6">
    <source>
        <dbReference type="ARBA" id="ARBA00022630"/>
    </source>
</evidence>
<feature type="region of interest" description="Reductase" evidence="15">
    <location>
        <begin position="145"/>
        <end position="409"/>
    </location>
</feature>
<accession>A0A285CJ49</accession>
<comment type="caution">
    <text evidence="15">Lacks conserved residue(s) required for the propagation of feature annotation.</text>
</comment>
<feature type="domain" description="Globin" evidence="16">
    <location>
        <begin position="1"/>
        <end position="138"/>
    </location>
</feature>
<feature type="binding site" description="proximal binding residue" evidence="15">
    <location>
        <position position="85"/>
    </location>
    <ligand>
        <name>heme b</name>
        <dbReference type="ChEBI" id="CHEBI:60344"/>
    </ligand>
    <ligandPart>
        <name>Fe</name>
        <dbReference type="ChEBI" id="CHEBI:18248"/>
    </ligandPart>
</feature>
<dbReference type="SUPFAM" id="SSF46458">
    <property type="entry name" value="Globin-like"/>
    <property type="match status" value="1"/>
</dbReference>
<proteinExistence type="inferred from homology"/>
<dbReference type="RefSeq" id="WP_097156869.1">
    <property type="nucleotide sequence ID" value="NZ_JBEPMQ010000003.1"/>
</dbReference>